<name>A0A2N5Y3D2_9GAMM</name>
<dbReference type="RefSeq" id="WP_101520501.1">
    <property type="nucleotide sequence ID" value="NZ_PKLZ01000003.1"/>
</dbReference>
<dbReference type="OrthoDB" id="9762238at2"/>
<evidence type="ECO:0000313" key="3">
    <source>
        <dbReference type="EMBL" id="PLW82901.1"/>
    </source>
</evidence>
<feature type="transmembrane region" description="Helical" evidence="1">
    <location>
        <begin position="12"/>
        <end position="35"/>
    </location>
</feature>
<dbReference type="Pfam" id="PF13116">
    <property type="entry name" value="YhdP"/>
    <property type="match status" value="1"/>
</dbReference>
<feature type="domain" description="YhdP central" evidence="2">
    <location>
        <begin position="5"/>
        <end position="322"/>
    </location>
</feature>
<dbReference type="EMBL" id="PKLZ01000003">
    <property type="protein sequence ID" value="PLW82901.1"/>
    <property type="molecule type" value="Genomic_DNA"/>
</dbReference>
<keyword evidence="1" id="KW-1133">Transmembrane helix</keyword>
<dbReference type="PANTHER" id="PTHR38690:SF1">
    <property type="entry name" value="PROTEASE"/>
    <property type="match status" value="1"/>
</dbReference>
<dbReference type="PANTHER" id="PTHR38690">
    <property type="entry name" value="PROTEASE-RELATED"/>
    <property type="match status" value="1"/>
</dbReference>
<keyword evidence="1" id="KW-0472">Membrane</keyword>
<organism evidence="3 4">
    <name type="scientific">Kineobactrum sediminis</name>
    <dbReference type="NCBI Taxonomy" id="1905677"/>
    <lineage>
        <taxon>Bacteria</taxon>
        <taxon>Pseudomonadati</taxon>
        <taxon>Pseudomonadota</taxon>
        <taxon>Gammaproteobacteria</taxon>
        <taxon>Cellvibrionales</taxon>
        <taxon>Halieaceae</taxon>
        <taxon>Kineobactrum</taxon>
    </lineage>
</organism>
<proteinExistence type="predicted"/>
<evidence type="ECO:0000313" key="4">
    <source>
        <dbReference type="Proteomes" id="UP000234845"/>
    </source>
</evidence>
<accession>A0A2N5Y3D2</accession>
<evidence type="ECO:0000259" key="2">
    <source>
        <dbReference type="Pfam" id="PF13116"/>
    </source>
</evidence>
<keyword evidence="1" id="KW-0812">Transmembrane</keyword>
<dbReference type="InterPro" id="IPR025263">
    <property type="entry name" value="YhdP_central"/>
</dbReference>
<protein>
    <recommendedName>
        <fullName evidence="2">YhdP central domain-containing protein</fullName>
    </recommendedName>
</protein>
<evidence type="ECO:0000256" key="1">
    <source>
        <dbReference type="SAM" id="Phobius"/>
    </source>
</evidence>
<dbReference type="Proteomes" id="UP000234845">
    <property type="component" value="Unassembled WGS sequence"/>
</dbReference>
<comment type="caution">
    <text evidence="3">The sequence shown here is derived from an EMBL/GenBank/DDBJ whole genome shotgun (WGS) entry which is preliminary data.</text>
</comment>
<gene>
    <name evidence="3" type="ORF">CWI75_05520</name>
</gene>
<keyword evidence="4" id="KW-1185">Reference proteome</keyword>
<dbReference type="InterPro" id="IPR011836">
    <property type="entry name" value="YhdP"/>
</dbReference>
<dbReference type="AlphaFoldDB" id="A0A2N5Y3D2"/>
<sequence>MESAFYNRLSNLLWGSIVALVVLIAVYVSAGRLLMPLVDDNQDRILAQLNARTPFTLSTAGLTAQWRGFSPELVFADLRLEFADNEELLLKRGSVTVDIWRSLVSGSLRLRSLRLEGLALAGEMTAEGRFLLHGFGRRGDDTRVWLESLLLDIEQVTLADNTLELMLPTGVRETVELDLTLLRDGSRRQLRAQLESASGTHLTVLADGLGNPFVADDYSGEVYARAALADLAQLASWQPLLGPSLPIQASGAAEIEAWLSWSKGISGLQTRLTGEELRLQVEGGSLELPVEALAVDASLQQRGQRWTLFTGQLALQSGGVDLQLPRL</sequence>
<reference evidence="4" key="1">
    <citation type="submission" date="2017-11" db="EMBL/GenBank/DDBJ databases">
        <title>The draft genome sequence of Chromatocurvus sp. F02.</title>
        <authorList>
            <person name="Du Z.-J."/>
            <person name="Chang Y.-Q."/>
        </authorList>
    </citation>
    <scope>NUCLEOTIDE SEQUENCE [LARGE SCALE GENOMIC DNA]</scope>
    <source>
        <strain evidence="4">F02</strain>
    </source>
</reference>